<evidence type="ECO:0000259" key="2">
    <source>
        <dbReference type="Pfam" id="PF09323"/>
    </source>
</evidence>
<dbReference type="RefSeq" id="WP_248593800.1">
    <property type="nucleotide sequence ID" value="NZ_BAABEB010000026.1"/>
</dbReference>
<evidence type="ECO:0000256" key="1">
    <source>
        <dbReference type="SAM" id="Phobius"/>
    </source>
</evidence>
<dbReference type="InterPro" id="IPR048493">
    <property type="entry name" value="DUF1980_N"/>
</dbReference>
<reference evidence="4 5" key="1">
    <citation type="submission" date="2020-04" db="EMBL/GenBank/DDBJ databases">
        <title>Thermobifida alba genome sequencing and assembly.</title>
        <authorList>
            <person name="Luzics S."/>
            <person name="Horvath B."/>
            <person name="Nagy I."/>
            <person name="Toth A."/>
            <person name="Nagy I."/>
            <person name="Kukolya J."/>
        </authorList>
    </citation>
    <scope>NUCLEOTIDE SEQUENCE [LARGE SCALE GENOMIC DNA]</scope>
    <source>
        <strain evidence="4 5">DSM 43795</strain>
    </source>
</reference>
<dbReference type="PANTHER" id="PTHR40047:SF1">
    <property type="entry name" value="UPF0703 PROTEIN YCGQ"/>
    <property type="match status" value="1"/>
</dbReference>
<dbReference type="InterPro" id="IPR015402">
    <property type="entry name" value="DUF1980"/>
</dbReference>
<dbReference type="EMBL" id="CP051627">
    <property type="protein sequence ID" value="UPT23427.1"/>
    <property type="molecule type" value="Genomic_DNA"/>
</dbReference>
<sequence>MTRLAQGMVMVLLGAAALSVTVTSQAYLNYVREEFRPFLVAAGVALVLLGAVTTALELRAAPEDGQDGPPHGHSHGHDHARAPAVAWLLLAPVVVIFVVAPPALGAYTAAAADPAAVVESAPEDDGLDAEVLGDGPVEMTLREFVVRAWTDEERTLAGHDIRLTGFAVPDPEGRGWYLARLQIACCAADAIVNRVLIENQPEPPEDSWWTVTGRWVEPEGDIRKVSDHRFEVVEMVAVDHPPDPYE</sequence>
<dbReference type="InterPro" id="IPR048447">
    <property type="entry name" value="DUF1980_C"/>
</dbReference>
<keyword evidence="1" id="KW-1133">Transmembrane helix</keyword>
<feature type="domain" description="DUF1980" evidence="2">
    <location>
        <begin position="10"/>
        <end position="110"/>
    </location>
</feature>
<keyword evidence="1" id="KW-0472">Membrane</keyword>
<dbReference type="Proteomes" id="UP000832041">
    <property type="component" value="Chromosome"/>
</dbReference>
<dbReference type="NCBIfam" id="TIGR03943">
    <property type="entry name" value="TIGR03943 family putative permease subunit"/>
    <property type="match status" value="1"/>
</dbReference>
<protein>
    <submittedName>
        <fullName evidence="4">TIGR03943 family protein</fullName>
    </submittedName>
</protein>
<evidence type="ECO:0000259" key="3">
    <source>
        <dbReference type="Pfam" id="PF21537"/>
    </source>
</evidence>
<gene>
    <name evidence="4" type="ORF">FOF52_08980</name>
</gene>
<evidence type="ECO:0000313" key="5">
    <source>
        <dbReference type="Proteomes" id="UP000832041"/>
    </source>
</evidence>
<feature type="transmembrane region" description="Helical" evidence="1">
    <location>
        <begin position="36"/>
        <end position="56"/>
    </location>
</feature>
<dbReference type="PANTHER" id="PTHR40047">
    <property type="entry name" value="UPF0703 PROTEIN YCGQ"/>
    <property type="match status" value="1"/>
</dbReference>
<feature type="transmembrane region" description="Helical" evidence="1">
    <location>
        <begin position="84"/>
        <end position="104"/>
    </location>
</feature>
<dbReference type="Pfam" id="PF09323">
    <property type="entry name" value="DUF1980"/>
    <property type="match status" value="1"/>
</dbReference>
<dbReference type="InterPro" id="IPR052955">
    <property type="entry name" value="UPF0703_membrane_permease"/>
</dbReference>
<dbReference type="Pfam" id="PF21537">
    <property type="entry name" value="DUF1980_C"/>
    <property type="match status" value="1"/>
</dbReference>
<keyword evidence="1" id="KW-0812">Transmembrane</keyword>
<keyword evidence="5" id="KW-1185">Reference proteome</keyword>
<feature type="domain" description="DUF1980" evidence="3">
    <location>
        <begin position="155"/>
        <end position="245"/>
    </location>
</feature>
<accession>A0ABY4L6W3</accession>
<evidence type="ECO:0000313" key="4">
    <source>
        <dbReference type="EMBL" id="UPT23427.1"/>
    </source>
</evidence>
<name>A0ABY4L6W3_THEAE</name>
<organism evidence="4 5">
    <name type="scientific">Thermobifida alba</name>
    <name type="common">Thermomonospora alba</name>
    <dbReference type="NCBI Taxonomy" id="53522"/>
    <lineage>
        <taxon>Bacteria</taxon>
        <taxon>Bacillati</taxon>
        <taxon>Actinomycetota</taxon>
        <taxon>Actinomycetes</taxon>
        <taxon>Streptosporangiales</taxon>
        <taxon>Nocardiopsidaceae</taxon>
        <taxon>Thermobifida</taxon>
    </lineage>
</organism>
<proteinExistence type="predicted"/>